<dbReference type="AlphaFoldDB" id="G7YKL1"/>
<dbReference type="EMBL" id="DF143510">
    <property type="protein sequence ID" value="GAA53493.1"/>
    <property type="molecule type" value="Genomic_DNA"/>
</dbReference>
<evidence type="ECO:0000313" key="1">
    <source>
        <dbReference type="EMBL" id="GAA53493.1"/>
    </source>
</evidence>
<reference key="2">
    <citation type="submission" date="2011-10" db="EMBL/GenBank/DDBJ databases">
        <title>The genome and transcriptome sequence of Clonorchis sinensis provide insights into the carcinogenic liver fluke.</title>
        <authorList>
            <person name="Wang X."/>
            <person name="Huang Y."/>
            <person name="Chen W."/>
            <person name="Liu H."/>
            <person name="Guo L."/>
            <person name="Chen Y."/>
            <person name="Luo F."/>
            <person name="Zhou W."/>
            <person name="Sun J."/>
            <person name="Mao Q."/>
            <person name="Liang P."/>
            <person name="Zhou C."/>
            <person name="Tian Y."/>
            <person name="Men J."/>
            <person name="Lv X."/>
            <person name="Huang L."/>
            <person name="Zhou J."/>
            <person name="Hu Y."/>
            <person name="Li R."/>
            <person name="Zhang F."/>
            <person name="Lei H."/>
            <person name="Li X."/>
            <person name="Hu X."/>
            <person name="Liang C."/>
            <person name="Xu J."/>
            <person name="Wu Z."/>
            <person name="Yu X."/>
        </authorList>
    </citation>
    <scope>NUCLEOTIDE SEQUENCE</scope>
    <source>
        <strain>Henan</strain>
    </source>
</reference>
<name>G7YKL1_CLOSI</name>
<proteinExistence type="predicted"/>
<reference evidence="1" key="1">
    <citation type="journal article" date="2011" name="Genome Biol.">
        <title>The draft genome of the carcinogenic human liver fluke Clonorchis sinensis.</title>
        <authorList>
            <person name="Wang X."/>
            <person name="Chen W."/>
            <person name="Huang Y."/>
            <person name="Sun J."/>
            <person name="Men J."/>
            <person name="Liu H."/>
            <person name="Luo F."/>
            <person name="Guo L."/>
            <person name="Lv X."/>
            <person name="Deng C."/>
            <person name="Zhou C."/>
            <person name="Fan Y."/>
            <person name="Li X."/>
            <person name="Huang L."/>
            <person name="Hu Y."/>
            <person name="Liang C."/>
            <person name="Hu X."/>
            <person name="Xu J."/>
            <person name="Yu X."/>
        </authorList>
    </citation>
    <scope>NUCLEOTIDE SEQUENCE [LARGE SCALE GENOMIC DNA]</scope>
    <source>
        <strain evidence="1">Henan</strain>
    </source>
</reference>
<protein>
    <submittedName>
        <fullName evidence="1">Uncharacterized protein</fullName>
    </submittedName>
</protein>
<keyword evidence="2" id="KW-1185">Reference proteome</keyword>
<organism evidence="1 2">
    <name type="scientific">Clonorchis sinensis</name>
    <name type="common">Chinese liver fluke</name>
    <dbReference type="NCBI Taxonomy" id="79923"/>
    <lineage>
        <taxon>Eukaryota</taxon>
        <taxon>Metazoa</taxon>
        <taxon>Spiralia</taxon>
        <taxon>Lophotrochozoa</taxon>
        <taxon>Platyhelminthes</taxon>
        <taxon>Trematoda</taxon>
        <taxon>Digenea</taxon>
        <taxon>Opisthorchiida</taxon>
        <taxon>Opisthorchiata</taxon>
        <taxon>Opisthorchiidae</taxon>
        <taxon>Clonorchis</taxon>
    </lineage>
</organism>
<sequence>MGRPGAAHSVAWKHQKREIQLGSRVGWCVNEKRQRWIEIGQLGSQQTELGLIQSGKFACPRPNETSDMVYCCGPHINVLRNNRPQFRPQGHCNACGLCDRVRLVYVVDMGPTRAVTAAYRETKLKNQLCKPLIGGIISATGGWCTASSYKRRGISFSTSVKMAGWLADIETIVCVCIISNEKALAVSTQTQPASGAEATSEVRSR</sequence>
<dbReference type="Proteomes" id="UP000008909">
    <property type="component" value="Unassembled WGS sequence"/>
</dbReference>
<gene>
    <name evidence="1" type="ORF">CLF_110371</name>
</gene>
<accession>G7YKL1</accession>
<evidence type="ECO:0000313" key="2">
    <source>
        <dbReference type="Proteomes" id="UP000008909"/>
    </source>
</evidence>